<protein>
    <submittedName>
        <fullName evidence="1">Uncharacterized protein</fullName>
    </submittedName>
</protein>
<dbReference type="AlphaFoldDB" id="A0A8J4YH94"/>
<evidence type="ECO:0000313" key="2">
    <source>
        <dbReference type="Proteomes" id="UP000770661"/>
    </source>
</evidence>
<keyword evidence="2" id="KW-1185">Reference proteome</keyword>
<name>A0A8J4YH94_CHIOP</name>
<gene>
    <name evidence="1" type="ORF">GWK47_004320</name>
</gene>
<dbReference type="EMBL" id="JACEEZ010004348">
    <property type="protein sequence ID" value="KAG0726493.1"/>
    <property type="molecule type" value="Genomic_DNA"/>
</dbReference>
<accession>A0A8J4YH94</accession>
<proteinExistence type="predicted"/>
<evidence type="ECO:0000313" key="1">
    <source>
        <dbReference type="EMBL" id="KAG0726493.1"/>
    </source>
</evidence>
<organism evidence="1 2">
    <name type="scientific">Chionoecetes opilio</name>
    <name type="common">Atlantic snow crab</name>
    <name type="synonym">Cancer opilio</name>
    <dbReference type="NCBI Taxonomy" id="41210"/>
    <lineage>
        <taxon>Eukaryota</taxon>
        <taxon>Metazoa</taxon>
        <taxon>Ecdysozoa</taxon>
        <taxon>Arthropoda</taxon>
        <taxon>Crustacea</taxon>
        <taxon>Multicrustacea</taxon>
        <taxon>Malacostraca</taxon>
        <taxon>Eumalacostraca</taxon>
        <taxon>Eucarida</taxon>
        <taxon>Decapoda</taxon>
        <taxon>Pleocyemata</taxon>
        <taxon>Brachyura</taxon>
        <taxon>Eubrachyura</taxon>
        <taxon>Majoidea</taxon>
        <taxon>Majidae</taxon>
        <taxon>Chionoecetes</taxon>
    </lineage>
</organism>
<sequence>MQQHRNVAGLCVIYKTHKQQIPHMDALRQPWTRPHGHTTRTSATRDHQLIVPIVTTGTFQAFLPSTLHRNVVPLGTSDTARIKVGNLPSAVPVRVARLVET</sequence>
<reference evidence="1" key="1">
    <citation type="submission" date="2020-07" db="EMBL/GenBank/DDBJ databases">
        <title>The High-quality genome of the commercially important snow crab, Chionoecetes opilio.</title>
        <authorList>
            <person name="Jeong J.-H."/>
            <person name="Ryu S."/>
        </authorList>
    </citation>
    <scope>NUCLEOTIDE SEQUENCE</scope>
    <source>
        <strain evidence="1">MADBK_172401_WGS</strain>
        <tissue evidence="1">Digestive gland</tissue>
    </source>
</reference>
<comment type="caution">
    <text evidence="1">The sequence shown here is derived from an EMBL/GenBank/DDBJ whole genome shotgun (WGS) entry which is preliminary data.</text>
</comment>
<dbReference type="Proteomes" id="UP000770661">
    <property type="component" value="Unassembled WGS sequence"/>
</dbReference>